<comment type="caution">
    <text evidence="2">The sequence shown here is derived from an EMBL/GenBank/DDBJ whole genome shotgun (WGS) entry which is preliminary data.</text>
</comment>
<feature type="transmembrane region" description="Helical" evidence="1">
    <location>
        <begin position="42"/>
        <end position="65"/>
    </location>
</feature>
<dbReference type="EMBL" id="SLZW01000009">
    <property type="protein sequence ID" value="TCS60921.1"/>
    <property type="molecule type" value="Genomic_DNA"/>
</dbReference>
<name>A0A4V2UNF9_9PROT</name>
<feature type="transmembrane region" description="Helical" evidence="1">
    <location>
        <begin position="171"/>
        <end position="189"/>
    </location>
</feature>
<accession>A0A4V2UNF9</accession>
<feature type="transmembrane region" description="Helical" evidence="1">
    <location>
        <begin position="131"/>
        <end position="151"/>
    </location>
</feature>
<keyword evidence="1" id="KW-1133">Transmembrane helix</keyword>
<dbReference type="AlphaFoldDB" id="A0A4V2UNF9"/>
<evidence type="ECO:0000313" key="2">
    <source>
        <dbReference type="EMBL" id="TCS60921.1"/>
    </source>
</evidence>
<evidence type="ECO:0000256" key="1">
    <source>
        <dbReference type="SAM" id="Phobius"/>
    </source>
</evidence>
<feature type="transmembrane region" description="Helical" evidence="1">
    <location>
        <begin position="210"/>
        <end position="232"/>
    </location>
</feature>
<feature type="transmembrane region" description="Helical" evidence="1">
    <location>
        <begin position="6"/>
        <end position="30"/>
    </location>
</feature>
<dbReference type="RefSeq" id="WP_132939743.1">
    <property type="nucleotide sequence ID" value="NZ_CP119676.1"/>
</dbReference>
<feature type="transmembrane region" description="Helical" evidence="1">
    <location>
        <begin position="278"/>
        <end position="298"/>
    </location>
</feature>
<dbReference type="Proteomes" id="UP000295304">
    <property type="component" value="Unassembled WGS sequence"/>
</dbReference>
<feature type="transmembrane region" description="Helical" evidence="1">
    <location>
        <begin position="88"/>
        <end position="110"/>
    </location>
</feature>
<feature type="transmembrane region" description="Helical" evidence="1">
    <location>
        <begin position="252"/>
        <end position="271"/>
    </location>
</feature>
<gene>
    <name evidence="2" type="ORF">EDD55_10981</name>
</gene>
<feature type="transmembrane region" description="Helical" evidence="1">
    <location>
        <begin position="318"/>
        <end position="336"/>
    </location>
</feature>
<reference evidence="2 3" key="1">
    <citation type="submission" date="2019-03" db="EMBL/GenBank/DDBJ databases">
        <title>Genomic Encyclopedia of Type Strains, Phase IV (KMG-IV): sequencing the most valuable type-strain genomes for metagenomic binning, comparative biology and taxonomic classification.</title>
        <authorList>
            <person name="Goeker M."/>
        </authorList>
    </citation>
    <scope>NUCLEOTIDE SEQUENCE [LARGE SCALE GENOMIC DNA]</scope>
    <source>
        <strain evidence="2 3">DSM 101688</strain>
    </source>
</reference>
<keyword evidence="3" id="KW-1185">Reference proteome</keyword>
<sequence length="346" mass="39943">MEHFGSWSILTTNFLVILYVALGGAILPVILHLANGRWRFQIRFLSGACTALFPIAFVLLLILLLNGEKTFPWLAAVRAGELENLSGWLYYPFLVAREIVGFVIVAGLSIAATRCQYLSESDPRRHLTMRFHVIAMVMPFVYVTYGTMVAWDFEMTLQPGWHSAAYGVYQFQSAFHGFLGFFVILLYFLDHSGRLTRPFEEKIYNYMAQFILAMSILWVYLYFTQFLIFWYGRLPEDMGRYLRMIDRGYLPLGVVFLTLKFILPFCVFIFTRARHDPTIVMLVGFAVILGTWIERYVWISGSVASKYYHIPFSSTFDIAVTVAVVTSSWLAVGWALRHWWLIRPGT</sequence>
<dbReference type="OrthoDB" id="140980at2"/>
<keyword evidence="1" id="KW-0472">Membrane</keyword>
<organism evidence="2 3">
    <name type="scientific">Varunaivibrio sulfuroxidans</name>
    <dbReference type="NCBI Taxonomy" id="1773489"/>
    <lineage>
        <taxon>Bacteria</taxon>
        <taxon>Pseudomonadati</taxon>
        <taxon>Pseudomonadota</taxon>
        <taxon>Alphaproteobacteria</taxon>
        <taxon>Rhodospirillales</taxon>
        <taxon>Magnetovibrionaceae</taxon>
        <taxon>Varunaivibrio</taxon>
    </lineage>
</organism>
<dbReference type="PANTHER" id="PTHR43044">
    <property type="match status" value="1"/>
</dbReference>
<keyword evidence="1" id="KW-0812">Transmembrane</keyword>
<evidence type="ECO:0000313" key="3">
    <source>
        <dbReference type="Proteomes" id="UP000295304"/>
    </source>
</evidence>
<dbReference type="PANTHER" id="PTHR43044:SF1">
    <property type="entry name" value="QUINOL:CYTOCHROME C OXIDOREDUCTASE QUINONE-BINDING SUBUNIT 2"/>
    <property type="match status" value="1"/>
</dbReference>
<protein>
    <submittedName>
        <fullName evidence="2">Quinol:cytochrome c oxidoreductase quinone-binding subunit 2</fullName>
    </submittedName>
</protein>
<proteinExistence type="predicted"/>